<gene>
    <name evidence="8" type="ordered locus">Metok_0859</name>
</gene>
<evidence type="ECO:0000256" key="4">
    <source>
        <dbReference type="ARBA" id="ARBA00022989"/>
    </source>
</evidence>
<keyword evidence="3 6" id="KW-0812">Transmembrane</keyword>
<dbReference type="Proteomes" id="UP000009296">
    <property type="component" value="Chromosome"/>
</dbReference>
<feature type="transmembrane region" description="Helical" evidence="6">
    <location>
        <begin position="51"/>
        <end position="72"/>
    </location>
</feature>
<keyword evidence="4 6" id="KW-1133">Transmembrane helix</keyword>
<dbReference type="RefSeq" id="WP_013867017.1">
    <property type="nucleotide sequence ID" value="NC_015636.1"/>
</dbReference>
<dbReference type="MEROPS" id="A24.016"/>
<dbReference type="KEGG" id="mok:Metok_0859"/>
<dbReference type="NCBIfam" id="NF040695">
    <property type="entry name" value="FlaK_Arch"/>
    <property type="match status" value="1"/>
</dbReference>
<keyword evidence="9" id="KW-1185">Reference proteome</keyword>
<keyword evidence="5 6" id="KW-0472">Membrane</keyword>
<feature type="transmembrane region" description="Helical" evidence="6">
    <location>
        <begin position="27"/>
        <end position="45"/>
    </location>
</feature>
<name>F8AMD9_METOI</name>
<evidence type="ECO:0000256" key="6">
    <source>
        <dbReference type="SAM" id="Phobius"/>
    </source>
</evidence>
<protein>
    <submittedName>
        <fullName evidence="8">Peptidase A24B, FlaK domain protein</fullName>
    </submittedName>
</protein>
<evidence type="ECO:0000256" key="3">
    <source>
        <dbReference type="ARBA" id="ARBA00022692"/>
    </source>
</evidence>
<dbReference type="HOGENOM" id="CLU_1197648_0_0_2"/>
<evidence type="ECO:0000313" key="9">
    <source>
        <dbReference type="Proteomes" id="UP000009296"/>
    </source>
</evidence>
<dbReference type="EMBL" id="CP002792">
    <property type="protein sequence ID" value="AEH06832.1"/>
    <property type="molecule type" value="Genomic_DNA"/>
</dbReference>
<dbReference type="Gene3D" id="1.20.120.1220">
    <property type="match status" value="1"/>
</dbReference>
<dbReference type="Pfam" id="PF01478">
    <property type="entry name" value="Peptidase_A24"/>
    <property type="match status" value="1"/>
</dbReference>
<evidence type="ECO:0000259" key="7">
    <source>
        <dbReference type="Pfam" id="PF01478"/>
    </source>
</evidence>
<dbReference type="AlphaFoldDB" id="F8AMD9"/>
<feature type="transmembrane region" description="Helical" evidence="6">
    <location>
        <begin position="115"/>
        <end position="134"/>
    </location>
</feature>
<dbReference type="PANTHER" id="PTHR36506">
    <property type="entry name" value="PREFLAGELLIN PEPTIDASE"/>
    <property type="match status" value="1"/>
</dbReference>
<dbReference type="InterPro" id="IPR052218">
    <property type="entry name" value="Preflagellin_Peptidase"/>
</dbReference>
<evidence type="ECO:0000256" key="5">
    <source>
        <dbReference type="ARBA" id="ARBA00023136"/>
    </source>
</evidence>
<dbReference type="GO" id="GO:0005886">
    <property type="term" value="C:plasma membrane"/>
    <property type="evidence" value="ECO:0007669"/>
    <property type="project" value="UniProtKB-SubCell"/>
</dbReference>
<reference evidence="8" key="1">
    <citation type="submission" date="2011-05" db="EMBL/GenBank/DDBJ databases">
        <title>Complete sequence of chromosome of Methanothermococcus okinawensis IH1.</title>
        <authorList>
            <consortium name="US DOE Joint Genome Institute"/>
            <person name="Lucas S."/>
            <person name="Han J."/>
            <person name="Lapidus A."/>
            <person name="Cheng J.-F."/>
            <person name="Goodwin L."/>
            <person name="Pitluck S."/>
            <person name="Peters L."/>
            <person name="Mikhailova N."/>
            <person name="Held B."/>
            <person name="Han C."/>
            <person name="Tapia R."/>
            <person name="Land M."/>
            <person name="Hauser L."/>
            <person name="Kyrpides N."/>
            <person name="Ivanova N."/>
            <person name="Pagani I."/>
            <person name="Sieprawska-Lupa M."/>
            <person name="Takai K."/>
            <person name="Miyazaki J."/>
            <person name="Whitman W."/>
            <person name="Woyke T."/>
        </authorList>
    </citation>
    <scope>NUCLEOTIDE SEQUENCE [LARGE SCALE GENOMIC DNA]</scope>
    <source>
        <strain evidence="8">IH1</strain>
    </source>
</reference>
<dbReference type="eggNOG" id="arCOG02298">
    <property type="taxonomic scope" value="Archaea"/>
</dbReference>
<organism evidence="8 9">
    <name type="scientific">Methanothermococcus okinawensis (strain DSM 14208 / JCM 11175 / IH1)</name>
    <dbReference type="NCBI Taxonomy" id="647113"/>
    <lineage>
        <taxon>Archaea</taxon>
        <taxon>Methanobacteriati</taxon>
        <taxon>Methanobacteriota</taxon>
        <taxon>Methanomada group</taxon>
        <taxon>Methanococci</taxon>
        <taxon>Methanococcales</taxon>
        <taxon>Methanococcaceae</taxon>
        <taxon>Methanothermococcus</taxon>
    </lineage>
</organism>
<comment type="subcellular location">
    <subcellularLocation>
        <location evidence="1">Cell membrane</location>
        <topology evidence="1">Multi-pass membrane protein</topology>
    </subcellularLocation>
</comment>
<accession>F8AMD9</accession>
<evidence type="ECO:0000313" key="8">
    <source>
        <dbReference type="EMBL" id="AEH06832.1"/>
    </source>
</evidence>
<proteinExistence type="predicted"/>
<evidence type="ECO:0000256" key="2">
    <source>
        <dbReference type="ARBA" id="ARBA00022475"/>
    </source>
</evidence>
<dbReference type="InterPro" id="IPR054964">
    <property type="entry name" value="Arch_preflagellin_pept"/>
</dbReference>
<dbReference type="PANTHER" id="PTHR36506:SF1">
    <property type="entry name" value="PREFLAGELLIN PEPTIDASE"/>
    <property type="match status" value="1"/>
</dbReference>
<dbReference type="STRING" id="647113.Metok_0859"/>
<dbReference type="GO" id="GO:0004190">
    <property type="term" value="F:aspartic-type endopeptidase activity"/>
    <property type="evidence" value="ECO:0007669"/>
    <property type="project" value="InterPro"/>
</dbReference>
<keyword evidence="2" id="KW-1003">Cell membrane</keyword>
<feature type="transmembrane region" description="Helical" evidence="6">
    <location>
        <begin position="205"/>
        <end position="228"/>
    </location>
</feature>
<dbReference type="InterPro" id="IPR000045">
    <property type="entry name" value="Prepilin_IV_endopep_pep"/>
</dbReference>
<evidence type="ECO:0000256" key="1">
    <source>
        <dbReference type="ARBA" id="ARBA00004651"/>
    </source>
</evidence>
<dbReference type="GeneID" id="10773009"/>
<dbReference type="OrthoDB" id="19094at2157"/>
<dbReference type="Gene3D" id="6.10.250.3240">
    <property type="match status" value="1"/>
</dbReference>
<feature type="domain" description="Prepilin type IV endopeptidase peptidase" evidence="7">
    <location>
        <begin position="6"/>
        <end position="107"/>
    </location>
</feature>
<sequence length="231" mass="26369">MINYIFGLMGLLLASIQDFRSREIEDYIWVSMVVFGLGYHTYLSITTGNYYYLISSVSGLVVCFILGYLMFLCGVGGGDGKVLMGMGALTPKYNMPIYSTFGSILNINYVPTFPIMVFVNGMFFMIFLPIIILLKNLINGAKPKSIKQFIILCFGEKMKVKDAKNKNRLIMGHENNFKFFPSSEEDDFSKYDDNEYIYVTPMIPLIIPITLSYLITPFIGDYLIYMLIPFK</sequence>